<dbReference type="InterPro" id="IPR003765">
    <property type="entry name" value="NO3_reductase_chaperone_NarJ"/>
</dbReference>
<dbReference type="PANTHER" id="PTHR43680:SF2">
    <property type="entry name" value="NITRATE REDUCTASE MOLYBDENUM COFACTOR ASSEMBLY CHAPERONE NARJ"/>
    <property type="match status" value="1"/>
</dbReference>
<protein>
    <submittedName>
        <fullName evidence="3">Nitrate reductase molybdenum cofactor assembly chaperone</fullName>
    </submittedName>
</protein>
<keyword evidence="4" id="KW-1185">Reference proteome</keyword>
<proteinExistence type="predicted"/>
<sequence length="255" mass="27923">MAANPANPSGATQGMLYAVLGALLSYPEQPLIDALPEARDRLQGERALTRDARAGLERFFDYCRERDLFTLQENYVALFDRGRATSLYLFEHVHGESRDRGQAMIDLLQMYEQHGLHLGAGELPDYLPVFLEYLSRLPAAEARSLLAETGEILQSITAQLAKRGSPYSFVVGALLPLAGAGKAGSGTPHELGDDDAQSPPSHDDYRALDAAWADEPVRFVGAETPAQAPIHFYDSRRSAAVPPAAKNRNREHGHE</sequence>
<dbReference type="RefSeq" id="WP_219797452.1">
    <property type="nucleotide sequence ID" value="NZ_CP080095.1"/>
</dbReference>
<name>A0ABX8UH11_9BURK</name>
<evidence type="ECO:0000256" key="2">
    <source>
        <dbReference type="SAM" id="MobiDB-lite"/>
    </source>
</evidence>
<evidence type="ECO:0000313" key="3">
    <source>
        <dbReference type="EMBL" id="QYD68059.1"/>
    </source>
</evidence>
<accession>A0ABX8UH11</accession>
<evidence type="ECO:0000256" key="1">
    <source>
        <dbReference type="ARBA" id="ARBA00023063"/>
    </source>
</evidence>
<dbReference type="PANTHER" id="PTHR43680">
    <property type="entry name" value="NITRATE REDUCTASE MOLYBDENUM COFACTOR ASSEMBLY CHAPERONE"/>
    <property type="match status" value="1"/>
</dbReference>
<dbReference type="Proteomes" id="UP000826462">
    <property type="component" value="Chromosome 1"/>
</dbReference>
<organism evidence="3 4">
    <name type="scientific">Paraburkholderia edwinii</name>
    <dbReference type="NCBI Taxonomy" id="2861782"/>
    <lineage>
        <taxon>Bacteria</taxon>
        <taxon>Pseudomonadati</taxon>
        <taxon>Pseudomonadota</taxon>
        <taxon>Betaproteobacteria</taxon>
        <taxon>Burkholderiales</taxon>
        <taxon>Burkholderiaceae</taxon>
        <taxon>Paraburkholderia</taxon>
    </lineage>
</organism>
<evidence type="ECO:0000313" key="4">
    <source>
        <dbReference type="Proteomes" id="UP000826462"/>
    </source>
</evidence>
<dbReference type="NCBIfam" id="TIGR00684">
    <property type="entry name" value="narJ"/>
    <property type="match status" value="1"/>
</dbReference>
<feature type="region of interest" description="Disordered" evidence="2">
    <location>
        <begin position="231"/>
        <end position="255"/>
    </location>
</feature>
<dbReference type="Gene3D" id="1.10.3480.10">
    <property type="entry name" value="TorD-like"/>
    <property type="match status" value="1"/>
</dbReference>
<feature type="region of interest" description="Disordered" evidence="2">
    <location>
        <begin position="182"/>
        <end position="204"/>
    </location>
</feature>
<dbReference type="InterPro" id="IPR020945">
    <property type="entry name" value="DMSO/NO3_reduct_chaperone"/>
</dbReference>
<gene>
    <name evidence="3" type="primary">narJ</name>
    <name evidence="3" type="ORF">KZJ38_17495</name>
</gene>
<dbReference type="Pfam" id="PF02613">
    <property type="entry name" value="Nitrate_red_del"/>
    <property type="match status" value="1"/>
</dbReference>
<reference evidence="3 4" key="1">
    <citation type="submission" date="2021-07" db="EMBL/GenBank/DDBJ databases">
        <title>Paraburkholderia edwinii protects Aspergillus sp. from phenazines by acting as a toxin sponge.</title>
        <authorList>
            <person name="Dahlstrom K.M."/>
            <person name="Newman D.K."/>
        </authorList>
    </citation>
    <scope>NUCLEOTIDE SEQUENCE [LARGE SCALE GENOMIC DNA]</scope>
    <source>
        <strain evidence="3 4">Pe01</strain>
    </source>
</reference>
<dbReference type="SUPFAM" id="SSF89155">
    <property type="entry name" value="TorD-like"/>
    <property type="match status" value="1"/>
</dbReference>
<keyword evidence="1" id="KW-0534">Nitrate assimilation</keyword>
<dbReference type="EMBL" id="CP080095">
    <property type="protein sequence ID" value="QYD68059.1"/>
    <property type="molecule type" value="Genomic_DNA"/>
</dbReference>
<dbReference type="InterPro" id="IPR036411">
    <property type="entry name" value="TorD-like_sf"/>
</dbReference>